<dbReference type="EMBL" id="JAUZVT010000001">
    <property type="protein sequence ID" value="MDT3330003.1"/>
    <property type="molecule type" value="Genomic_DNA"/>
</dbReference>
<evidence type="ECO:0008006" key="3">
    <source>
        <dbReference type="Google" id="ProtNLM"/>
    </source>
</evidence>
<reference evidence="1 2" key="1">
    <citation type="submission" date="2023-08" db="EMBL/GenBank/DDBJ databases">
        <title>Microbacterium aquilitoris sp. nov. and Microbacterium gwkjibeachense sp. nov., isolated from beach.</title>
        <authorList>
            <person name="Lee S.D."/>
            <person name="Yang H."/>
            <person name="Kim I."/>
        </authorList>
    </citation>
    <scope>NUCLEOTIDE SEQUENCE [LARGE SCALE GENOMIC DNA]</scope>
    <source>
        <strain evidence="1 2">KSW-18</strain>
    </source>
</reference>
<dbReference type="PROSITE" id="PS51257">
    <property type="entry name" value="PROKAR_LIPOPROTEIN"/>
    <property type="match status" value="1"/>
</dbReference>
<dbReference type="Proteomes" id="UP001262835">
    <property type="component" value="Unassembled WGS sequence"/>
</dbReference>
<gene>
    <name evidence="1" type="ORF">Q9S78_04900</name>
</gene>
<accession>A0ABU3GH37</accession>
<proteinExistence type="predicted"/>
<evidence type="ECO:0000313" key="1">
    <source>
        <dbReference type="EMBL" id="MDT3330003.1"/>
    </source>
</evidence>
<sequence>MRRRTTIAVGLVVLGVALAGCDGVRLPFVEVQACASWVSYETDEERAAGSQAVVVTSSVESDGTTRIMEYDTNVYLVTVDVAEKGDIAAGDKIRVASTADACGTYPYGDAAGDPMLGSTPLRLFLFDEGGTWRTITPFDGVRSAT</sequence>
<dbReference type="RefSeq" id="WP_116228192.1">
    <property type="nucleotide sequence ID" value="NZ_JAUZVT010000001.1"/>
</dbReference>
<name>A0ABU3GH37_9MICO</name>
<keyword evidence="2" id="KW-1185">Reference proteome</keyword>
<comment type="caution">
    <text evidence="1">The sequence shown here is derived from an EMBL/GenBank/DDBJ whole genome shotgun (WGS) entry which is preliminary data.</text>
</comment>
<protein>
    <recommendedName>
        <fullName evidence="3">Lipoprotein</fullName>
    </recommendedName>
</protein>
<organism evidence="1 2">
    <name type="scientific">Microbacterium aquilitoris</name>
    <dbReference type="NCBI Taxonomy" id="3067307"/>
    <lineage>
        <taxon>Bacteria</taxon>
        <taxon>Bacillati</taxon>
        <taxon>Actinomycetota</taxon>
        <taxon>Actinomycetes</taxon>
        <taxon>Micrococcales</taxon>
        <taxon>Microbacteriaceae</taxon>
        <taxon>Microbacterium</taxon>
    </lineage>
</organism>
<evidence type="ECO:0000313" key="2">
    <source>
        <dbReference type="Proteomes" id="UP001262835"/>
    </source>
</evidence>